<keyword evidence="3" id="KW-0560">Oxidoreductase</keyword>
<proteinExistence type="inferred from homology"/>
<dbReference type="Gene3D" id="3.40.309.10">
    <property type="entry name" value="Aldehyde Dehydrogenase, Chain A, domain 2"/>
    <property type="match status" value="1"/>
</dbReference>
<reference evidence="7" key="1">
    <citation type="submission" date="2022-10" db="EMBL/GenBank/DDBJ databases">
        <title>Determination and structural analysis of whole genome sequence of Sarocladium strictum F4-1.</title>
        <authorList>
            <person name="Hu L."/>
            <person name="Jiang Y."/>
        </authorList>
    </citation>
    <scope>NUCLEOTIDE SEQUENCE</scope>
    <source>
        <strain evidence="7">F4-1</strain>
    </source>
</reference>
<dbReference type="InterPro" id="IPR016160">
    <property type="entry name" value="Ald_DH_CS_CYS"/>
</dbReference>
<dbReference type="InterPro" id="IPR016161">
    <property type="entry name" value="Ald_DH/histidinol_DH"/>
</dbReference>
<dbReference type="PANTHER" id="PTHR43866">
    <property type="entry name" value="MALONATE-SEMIALDEHYDE DEHYDROGENASE"/>
    <property type="match status" value="1"/>
</dbReference>
<sequence length="516" mass="55755">MKDGRRGPDVGEGMQTSPPPSPRKRARFEVASLGDVVEDALGLSKGTPGSPSHVRPQQAPSVTQNFINGEFCMSKSRAWKIVVDPVTQKVLTRLPESTAVEVQHAVQAAKSAQRSWAALSLAQRRLFMLKWLDVIRRHVGEFQRAIQFELGKTGKDAESEILRAMESFEAVCMSTTATGQHWSTHGMDTYTIREPLGVSLMAGNTIVFKPSEKAPGVAELFARYSHEADFPPGVFNVVHGGSSAVERLLADSSVSAVTFVGSEVAGERVYNHAKATKKRVQVETSGKNHGVVLPDSAKTSTLYAIAGSAFGTAGQRCMALSVMICVGSTKDWISELVELARSLKIGCGFDASTSIGPLVTASAKEQVVAAISLAEEEGAEILLDGRQCTVPDYPDGNFVGPTIITNVKTYMQCYQEEIFGPVLVCLEVETLEAAIETINDNRYGNGCTLFTTDPSQAQIFQREVNVGHVGINVPVLATSGAIPRTTNKDSFMGDSPSNRNQWEFFTSTKTVSCIWR</sequence>
<evidence type="ECO:0000259" key="6">
    <source>
        <dbReference type="Pfam" id="PF00171"/>
    </source>
</evidence>
<dbReference type="GO" id="GO:0006574">
    <property type="term" value="P:L-valine catabolic process"/>
    <property type="evidence" value="ECO:0007669"/>
    <property type="project" value="TreeGrafter"/>
</dbReference>
<dbReference type="InterPro" id="IPR010061">
    <property type="entry name" value="MeMal-semiAld_DH"/>
</dbReference>
<evidence type="ECO:0000256" key="4">
    <source>
        <dbReference type="ARBA" id="ARBA00023027"/>
    </source>
</evidence>
<dbReference type="Proteomes" id="UP001175261">
    <property type="component" value="Unassembled WGS sequence"/>
</dbReference>
<dbReference type="EC" id="1.2.1.27" evidence="2"/>
<dbReference type="GO" id="GO:0006210">
    <property type="term" value="P:thymine catabolic process"/>
    <property type="evidence" value="ECO:0007669"/>
    <property type="project" value="TreeGrafter"/>
</dbReference>
<gene>
    <name evidence="7" type="ORF">NLU13_9332</name>
</gene>
<dbReference type="Gene3D" id="3.40.605.10">
    <property type="entry name" value="Aldehyde Dehydrogenase, Chain A, domain 1"/>
    <property type="match status" value="2"/>
</dbReference>
<protein>
    <recommendedName>
        <fullName evidence="2">methylmalonate-semialdehyde dehydrogenase (CoA acylating)</fullName>
        <ecNumber evidence="2">1.2.1.27</ecNumber>
    </recommendedName>
</protein>
<evidence type="ECO:0000313" key="7">
    <source>
        <dbReference type="EMBL" id="KAK0383420.1"/>
    </source>
</evidence>
<evidence type="ECO:0000313" key="8">
    <source>
        <dbReference type="Proteomes" id="UP001175261"/>
    </source>
</evidence>
<comment type="caution">
    <text evidence="7">The sequence shown here is derived from an EMBL/GenBank/DDBJ whole genome shotgun (WGS) entry which is preliminary data.</text>
</comment>
<organism evidence="7 8">
    <name type="scientific">Sarocladium strictum</name>
    <name type="common">Black bundle disease fungus</name>
    <name type="synonym">Acremonium strictum</name>
    <dbReference type="NCBI Taxonomy" id="5046"/>
    <lineage>
        <taxon>Eukaryota</taxon>
        <taxon>Fungi</taxon>
        <taxon>Dikarya</taxon>
        <taxon>Ascomycota</taxon>
        <taxon>Pezizomycotina</taxon>
        <taxon>Sordariomycetes</taxon>
        <taxon>Hypocreomycetidae</taxon>
        <taxon>Hypocreales</taxon>
        <taxon>Sarocladiaceae</taxon>
        <taxon>Sarocladium</taxon>
    </lineage>
</organism>
<evidence type="ECO:0000256" key="2">
    <source>
        <dbReference type="ARBA" id="ARBA00013048"/>
    </source>
</evidence>
<dbReference type="PROSITE" id="PS00070">
    <property type="entry name" value="ALDEHYDE_DEHYDR_CYS"/>
    <property type="match status" value="1"/>
</dbReference>
<evidence type="ECO:0000256" key="5">
    <source>
        <dbReference type="SAM" id="MobiDB-lite"/>
    </source>
</evidence>
<name>A0AA39L495_SARSR</name>
<evidence type="ECO:0000256" key="3">
    <source>
        <dbReference type="ARBA" id="ARBA00023002"/>
    </source>
</evidence>
<dbReference type="InterPro" id="IPR016162">
    <property type="entry name" value="Ald_DH_N"/>
</dbReference>
<accession>A0AA39L495</accession>
<dbReference type="EMBL" id="JAPDFR010000009">
    <property type="protein sequence ID" value="KAK0383420.1"/>
    <property type="molecule type" value="Genomic_DNA"/>
</dbReference>
<feature type="region of interest" description="Disordered" evidence="5">
    <location>
        <begin position="1"/>
        <end position="25"/>
    </location>
</feature>
<keyword evidence="8" id="KW-1185">Reference proteome</keyword>
<dbReference type="Pfam" id="PF00171">
    <property type="entry name" value="Aldedh"/>
    <property type="match status" value="1"/>
</dbReference>
<evidence type="ECO:0000256" key="1">
    <source>
        <dbReference type="ARBA" id="ARBA00009986"/>
    </source>
</evidence>
<feature type="domain" description="Aldehyde dehydrogenase" evidence="6">
    <location>
        <begin position="199"/>
        <end position="511"/>
    </location>
</feature>
<dbReference type="GO" id="GO:0005739">
    <property type="term" value="C:mitochondrion"/>
    <property type="evidence" value="ECO:0007669"/>
    <property type="project" value="TreeGrafter"/>
</dbReference>
<keyword evidence="4" id="KW-0520">NAD</keyword>
<dbReference type="PANTHER" id="PTHR43866:SF3">
    <property type="entry name" value="METHYLMALONATE-SEMIALDEHYDE DEHYDROGENASE [ACYLATING], MITOCHONDRIAL"/>
    <property type="match status" value="1"/>
</dbReference>
<comment type="similarity">
    <text evidence="1">Belongs to the aldehyde dehydrogenase family.</text>
</comment>
<dbReference type="GO" id="GO:0004491">
    <property type="term" value="F:methylmalonate-semialdehyde dehydrogenase (acylating, NAD) activity"/>
    <property type="evidence" value="ECO:0007669"/>
    <property type="project" value="UniProtKB-EC"/>
</dbReference>
<dbReference type="FunFam" id="3.40.309.10:FF:000002">
    <property type="entry name" value="Methylmalonate-semialdehyde dehydrogenase (Acylating)"/>
    <property type="match status" value="1"/>
</dbReference>
<dbReference type="InterPro" id="IPR015590">
    <property type="entry name" value="Aldehyde_DH_dom"/>
</dbReference>
<dbReference type="SUPFAM" id="SSF53720">
    <property type="entry name" value="ALDH-like"/>
    <property type="match status" value="1"/>
</dbReference>
<dbReference type="InterPro" id="IPR016163">
    <property type="entry name" value="Ald_DH_C"/>
</dbReference>
<dbReference type="AlphaFoldDB" id="A0AA39L495"/>